<accession>A0A0F3MIQ9</accession>
<keyword evidence="1" id="KW-0472">Membrane</keyword>
<feature type="transmembrane region" description="Helical" evidence="1">
    <location>
        <begin position="179"/>
        <end position="198"/>
    </location>
</feature>
<dbReference type="AlphaFoldDB" id="A0A0F3MIQ9"/>
<sequence length="294" mass="33111">MIINNNILQSLASKVADDQYDNQDDCIIARKFNYTQPLLLKLKSIATDIDIWIKENKQDLYALCEDLFSIRGNVFKLELCPKDRFAKDIKIAEYSALNCNSLLELPINEYSHIDEDWTKYAVRVANATEFINSVNKGACEIMRNCISTAMEATSTVMTDVTTKSEIANEENDPESSSSIALSITIFGCLASIGGYCIYRIYSNYKSNKQNNDLQISQKNDDHNAETESFISSAVIENYDFSKKSFLEASSNINNSSTVAETDFVVAEIHQDDLDIQISNSNVYPCEPIYESLSF</sequence>
<name>A0A0F3MIQ9_9RICK</name>
<comment type="caution">
    <text evidence="2">The sequence shown here is derived from an EMBL/GenBank/DDBJ whole genome shotgun (WGS) entry which is preliminary data.</text>
</comment>
<proteinExistence type="predicted"/>
<keyword evidence="1" id="KW-1133">Transmembrane helix</keyword>
<dbReference type="RefSeq" id="WP_045797630.1">
    <property type="nucleotide sequence ID" value="NZ_LANP01000046.1"/>
</dbReference>
<organism evidence="2 3">
    <name type="scientific">Orientia chuto str. Dubai</name>
    <dbReference type="NCBI Taxonomy" id="1359168"/>
    <lineage>
        <taxon>Bacteria</taxon>
        <taxon>Pseudomonadati</taxon>
        <taxon>Pseudomonadota</taxon>
        <taxon>Alphaproteobacteria</taxon>
        <taxon>Rickettsiales</taxon>
        <taxon>Rickettsiaceae</taxon>
        <taxon>Rickettsieae</taxon>
        <taxon>Orientia</taxon>
    </lineage>
</organism>
<reference evidence="2 3" key="1">
    <citation type="submission" date="2015-02" db="EMBL/GenBank/DDBJ databases">
        <title>Genome Sequencing of Rickettsiales.</title>
        <authorList>
            <person name="Daugherty S.C."/>
            <person name="Su Q."/>
            <person name="Abolude K."/>
            <person name="Beier-Sexton M."/>
            <person name="Carlyon J.A."/>
            <person name="Carter R."/>
            <person name="Day N.P."/>
            <person name="Dumler S.J."/>
            <person name="Dyachenko V."/>
            <person name="Godinez A."/>
            <person name="Kurtti T.J."/>
            <person name="Lichay M."/>
            <person name="Mullins K.E."/>
            <person name="Ott S."/>
            <person name="Pappas-Brown V."/>
            <person name="Paris D.H."/>
            <person name="Patel P."/>
            <person name="Richards A.L."/>
            <person name="Sadzewicz L."/>
            <person name="Sears K."/>
            <person name="Seidman D."/>
            <person name="Sengamalay N."/>
            <person name="Stenos J."/>
            <person name="Tallon L.J."/>
            <person name="Vincent G."/>
            <person name="Fraser C.M."/>
            <person name="Munderloh U."/>
            <person name="Dunning-Hotopp J.C."/>
        </authorList>
    </citation>
    <scope>NUCLEOTIDE SEQUENCE [LARGE SCALE GENOMIC DNA]</scope>
    <source>
        <strain evidence="2 3">Fuller</strain>
    </source>
</reference>
<evidence type="ECO:0000313" key="2">
    <source>
        <dbReference type="EMBL" id="KJV54484.1"/>
    </source>
</evidence>
<evidence type="ECO:0000313" key="3">
    <source>
        <dbReference type="Proteomes" id="UP000033616"/>
    </source>
</evidence>
<keyword evidence="1" id="KW-0812">Transmembrane</keyword>
<dbReference type="EMBL" id="LANP01000046">
    <property type="protein sequence ID" value="KJV54484.1"/>
    <property type="molecule type" value="Genomic_DNA"/>
</dbReference>
<keyword evidence="3" id="KW-1185">Reference proteome</keyword>
<evidence type="ECO:0000256" key="1">
    <source>
        <dbReference type="SAM" id="Phobius"/>
    </source>
</evidence>
<dbReference type="PATRIC" id="fig|1359168.3.peg.1010"/>
<dbReference type="Proteomes" id="UP000033616">
    <property type="component" value="Unassembled WGS sequence"/>
</dbReference>
<gene>
    <name evidence="2" type="ORF">OCHUTO_1134</name>
</gene>
<protein>
    <submittedName>
        <fullName evidence="2">Uncharacterized protein</fullName>
    </submittedName>
</protein>